<dbReference type="Proteomes" id="UP001190700">
    <property type="component" value="Unassembled WGS sequence"/>
</dbReference>
<feature type="region of interest" description="Disordered" evidence="1">
    <location>
        <begin position="1428"/>
        <end position="1460"/>
    </location>
</feature>
<keyword evidence="3" id="KW-1185">Reference proteome</keyword>
<evidence type="ECO:0000313" key="2">
    <source>
        <dbReference type="EMBL" id="KAK3243774.1"/>
    </source>
</evidence>
<feature type="region of interest" description="Disordered" evidence="1">
    <location>
        <begin position="697"/>
        <end position="744"/>
    </location>
</feature>
<sequence length="1488" mass="169193">MAGFSSWWGGTGQRLAAIAEAKEVYGDEGVVISLINRGYVDRTGKLQPVWYHRAMPSNKSVADHIDRMYTTNKPECRFAEIIRGHQFDGQHSDACPYFDIDLKLDSLAMDAFVYEDEKERMLAMTLDGLLEFFNEEYNLDTLTYKDFLVADACTAKKFSFHILLRRYRFGSWDNLRQFIGRLKHAVKEAKLMAEPLFGEPDVTTPPNLLAHVDLQVYGKTQAMRTIYSCKPGQENWLIPRSRVGDSEFMNIEDKSTLDFLASAFRPDDQVLVPKSRGLYPLSKRQRKYLRPPLIENGASASEASKKALKTLPGLPTLRAFLSIEDHDEDRDIPPPHVRQRIEKAVITMLRRKLPDDTSTVRKWYGTDIIGMRTASGGRRCYKMLPPPNVPVCGLHRQNFLILLHDGHVRYHCYCDDPDQTGDDNHLGYLNMNAMYAPKDTRGVGDEYFTIPSTDLYRAGEIDGKPRTKKIVFKEGVRVIVMREEMGTGKTHQAMEFIRTYHTPRTERWVKTWYKDNVPHLPFALTTTNQAIQSQLPPFYGDRVLVIFHRRSLGRSMFQDSLDAMTFTYYLDVDKTSEIADVDRLAICVDSLWRVKTTDWDLVVVDEINSVLRNIRVCKSTPSGAGGKIAVWLRLLDILRDSHRVVLMDAMADVEVSHTLHAAGVVDEEVVWRNMKQLPLSNLTYQFVLGYKTTDDDDCSNDNVETSEEARDDNDDADADADEAMPDVDDVSTNAEESRRTAIGRTNETGYEEVLQLLQVGNRLYIPSCEKGDMLKLHRLCESRFPDKLFICIHGGLQEEEKNRLIRGVCHGELLPDALFVSPTMVAGNSIDYPHYDVCILRLNARTICSEEVMQIILRVRQLEKRLVTFNCDSRLRDWDEEVEFKYHRLGDKGTGRPSFYTPNHPNFITEKSLKAACATLSSDPTKYTSNHYYMQTSRSPYDWYRLTRVLKPPLATDLDAFRKLTNPAMVLHETKKRMAIEGPSGRRIASALRSVRNPQIPNKSANPQIRAPQFDPDEPLATGNPAERYADIERALMIDDPAQRHAMWTNPKIVPLVELLTKFEKDDMNMGVQMIPDLKRLLKKQGAVCLPTRREYVSEKKQTLSATVSENRKLDLGERGEAIRATPTPTPSRMKELIAKNRASDLDPIEELELTKGYAVATYGALPCFNENVTEPVEDNESAIQVITESGDLMMGQQAAIEDAADSVANAPTATADPTERSASEATTKMVTGFTDERSQRIYRTLCAMKSPSFDSPEDYVDDELYRQSCRMTPDEFLNDNVVNHPAERQLLVRLLQTLGWRGPFDTKIYDSMPDFNTQRTMELITAWYEFKRKKTKVANDRRVLWRSAIQILRLNLGVSPCDLSGNQFRTGRRCRCALKLANVDWPEPSYERYLSFRRFIRSESDDNDKTTPIQCFADFARPRPSAEFGLPSSARGENALATSSVTESEQSTGPRYVTGAYRPVGRAPEADISGVGAIEHFFNEQVA</sequence>
<gene>
    <name evidence="2" type="ORF">CYMTET_46609</name>
</gene>
<evidence type="ECO:0008006" key="4">
    <source>
        <dbReference type="Google" id="ProtNLM"/>
    </source>
</evidence>
<dbReference type="InterPro" id="IPR027417">
    <property type="entry name" value="P-loop_NTPase"/>
</dbReference>
<dbReference type="SUPFAM" id="SSF52540">
    <property type="entry name" value="P-loop containing nucleoside triphosphate hydrolases"/>
    <property type="match status" value="1"/>
</dbReference>
<comment type="caution">
    <text evidence="2">The sequence shown here is derived from an EMBL/GenBank/DDBJ whole genome shotgun (WGS) entry which is preliminary data.</text>
</comment>
<dbReference type="EMBL" id="LGRX02032664">
    <property type="protein sequence ID" value="KAK3243774.1"/>
    <property type="molecule type" value="Genomic_DNA"/>
</dbReference>
<accession>A0AAE0EXG1</accession>
<reference evidence="2 3" key="1">
    <citation type="journal article" date="2015" name="Genome Biol. Evol.">
        <title>Comparative Genomics of a Bacterivorous Green Alga Reveals Evolutionary Causalities and Consequences of Phago-Mixotrophic Mode of Nutrition.</title>
        <authorList>
            <person name="Burns J.A."/>
            <person name="Paasch A."/>
            <person name="Narechania A."/>
            <person name="Kim E."/>
        </authorList>
    </citation>
    <scope>NUCLEOTIDE SEQUENCE [LARGE SCALE GENOMIC DNA]</scope>
    <source>
        <strain evidence="2 3">PLY_AMNH</strain>
    </source>
</reference>
<feature type="compositionally biased region" description="Acidic residues" evidence="1">
    <location>
        <begin position="697"/>
        <end position="729"/>
    </location>
</feature>
<feature type="compositionally biased region" description="Polar residues" evidence="1">
    <location>
        <begin position="998"/>
        <end position="1007"/>
    </location>
</feature>
<name>A0AAE0EXG1_9CHLO</name>
<proteinExistence type="predicted"/>
<evidence type="ECO:0000256" key="1">
    <source>
        <dbReference type="SAM" id="MobiDB-lite"/>
    </source>
</evidence>
<evidence type="ECO:0000313" key="3">
    <source>
        <dbReference type="Proteomes" id="UP001190700"/>
    </source>
</evidence>
<protein>
    <recommendedName>
        <fullName evidence="4">Replication origin-binding protein domain-containing protein</fullName>
    </recommendedName>
</protein>
<feature type="region of interest" description="Disordered" evidence="1">
    <location>
        <begin position="998"/>
        <end position="1023"/>
    </location>
</feature>
<organism evidence="2 3">
    <name type="scientific">Cymbomonas tetramitiformis</name>
    <dbReference type="NCBI Taxonomy" id="36881"/>
    <lineage>
        <taxon>Eukaryota</taxon>
        <taxon>Viridiplantae</taxon>
        <taxon>Chlorophyta</taxon>
        <taxon>Pyramimonadophyceae</taxon>
        <taxon>Pyramimonadales</taxon>
        <taxon>Pyramimonadaceae</taxon>
        <taxon>Cymbomonas</taxon>
    </lineage>
</organism>
<feature type="compositionally biased region" description="Polar residues" evidence="1">
    <location>
        <begin position="1441"/>
        <end position="1454"/>
    </location>
</feature>